<dbReference type="RefSeq" id="WP_095420098.1">
    <property type="nucleotide sequence ID" value="NZ_CP022989.1"/>
</dbReference>
<keyword evidence="2" id="KW-1185">Reference proteome</keyword>
<reference evidence="1 2" key="1">
    <citation type="submission" date="2017-08" db="EMBL/GenBank/DDBJ databases">
        <title>Identification and genetic characteristics of simultaneous BTEX- and naphthalene-degrading Paraburkholderia sp. BN5 isolated from petroleum-contaminated soil.</title>
        <authorList>
            <person name="Lee Y."/>
            <person name="Jeon C.O."/>
        </authorList>
    </citation>
    <scope>NUCLEOTIDE SEQUENCE [LARGE SCALE GENOMIC DNA]</scope>
    <source>
        <strain evidence="1 2">BN5</strain>
    </source>
</reference>
<gene>
    <name evidence="1" type="ORF">CJU94_19505</name>
</gene>
<name>A0A248VMP9_9BURK</name>
<dbReference type="InterPro" id="IPR005564">
    <property type="entry name" value="Major_capsid_GpE"/>
</dbReference>
<dbReference type="Gene3D" id="3.30.1930.10">
    <property type="entry name" value="capsid protein of prophage domain"/>
    <property type="match status" value="1"/>
</dbReference>
<dbReference type="KEGG" id="parb:CJU94_19505"/>
<dbReference type="AlphaFoldDB" id="A0A248VMP9"/>
<dbReference type="EMBL" id="CP022989">
    <property type="protein sequence ID" value="ASW00143.1"/>
    <property type="molecule type" value="Genomic_DNA"/>
</dbReference>
<protein>
    <submittedName>
        <fullName evidence="1">Capsid protein</fullName>
    </submittedName>
</protein>
<dbReference type="HAMAP" id="MF_04133">
    <property type="entry name" value="CAPSID_LAMBDA"/>
    <property type="match status" value="1"/>
</dbReference>
<evidence type="ECO:0000313" key="2">
    <source>
        <dbReference type="Proteomes" id="UP000215158"/>
    </source>
</evidence>
<dbReference type="Pfam" id="PF03864">
    <property type="entry name" value="Phage_cap_E"/>
    <property type="match status" value="1"/>
</dbReference>
<proteinExistence type="inferred from homology"/>
<dbReference type="OrthoDB" id="5449178at2"/>
<accession>A0A248VMP9</accession>
<sequence length="352" mass="38952">MTATNNTFIYDTNTLIQTVPNLKRAQKFLLDKFFPNIVMSDSEYVSIDVDVGIRRMAPFVSPLVEGKLVEQRRIQTNVFKPAYIKDKRAPDLRKPVRRMIGERIGGDMTGAEREMANLEFEMSDQIDMIDRRLEWMAANALNGGTVTITGDGFPTVVVDFGRDPSLSIALTGGNQWGQSGVIPSASIETWGHLMLKKSGGVATDLVFTTTPWELFIQDPVVKQTIWYPGNGGAGNTINVGAQIQRGAQYKGRWGQYDLWVYNDWYVDPVTNVETPMIADGTVLMSGDDLMGTRAFGQILDPAFNYESLPYAPKTWVENDPAQRIILMQSSPIVIPSRVNASLSASVCAAVVN</sequence>
<dbReference type="Proteomes" id="UP000215158">
    <property type="component" value="Chromosome 1"/>
</dbReference>
<dbReference type="Gene3D" id="3.15.30.10">
    <property type="entry name" value="putative capsid protein of prophage domain like"/>
    <property type="match status" value="1"/>
</dbReference>
<evidence type="ECO:0000313" key="1">
    <source>
        <dbReference type="EMBL" id="ASW00143.1"/>
    </source>
</evidence>
<organism evidence="1 2">
    <name type="scientific">Paraburkholderia aromaticivorans</name>
    <dbReference type="NCBI Taxonomy" id="2026199"/>
    <lineage>
        <taxon>Bacteria</taxon>
        <taxon>Pseudomonadati</taxon>
        <taxon>Pseudomonadota</taxon>
        <taxon>Betaproteobacteria</taxon>
        <taxon>Burkholderiales</taxon>
        <taxon>Burkholderiaceae</taxon>
        <taxon>Paraburkholderia</taxon>
    </lineage>
</organism>